<dbReference type="InParanoid" id="A0A0C3I3F5"/>
<dbReference type="AlphaFoldDB" id="A0A0C3I3F5"/>
<sequence length="490" mass="55809">MKEIGKSRRHAKYEKHSYELSVAQSSTRKTVTPAREQSVRQFQSINECDEQCDSADVLAPLDSRPNEVQRERPPDWETILSDPISRKWGGRIDYFKDYPIEMNIHFYGLMDHVYDTSVAKFKSGRDLWLPIVLADPAAFHQALALASLNLNFLRGARTVNVEAAAHHASAIKSVNERLMHPTLGITDEIIGTIASFGCYYLMMENLSQWRVHIAGIRKIIQLRGGLDSIRSNSSLRLVLLWIDVCGASAQDITPSFPIPVDLITQFNEDFNYSQYLKGNFRLWTTVFPDQPRAIEAFSDISALSIILNNQSSVRGFWESPMFVCQCLFPIAHKLLSLPRYDAASRATDATLSVMLESCRHAALLYIVLVEQKFGVYLIPTEIQLAKLIAVLSLKENHDPNWRPFEVLRLWVVLIAWVCSYNASAKSNITTTSPSPSTDEWVAKELKTLFRVLQLRSVEDVLMAFSNLQLPWNDDVFYMPLELFREILDQC</sequence>
<evidence type="ECO:0000313" key="2">
    <source>
        <dbReference type="Proteomes" id="UP000054321"/>
    </source>
</evidence>
<keyword evidence="2" id="KW-1185">Reference proteome</keyword>
<dbReference type="Pfam" id="PF11951">
    <property type="entry name" value="Fungal_trans_2"/>
    <property type="match status" value="1"/>
</dbReference>
<dbReference type="HOGENOM" id="CLU_045857_0_0_1"/>
<dbReference type="EMBL" id="KN832870">
    <property type="protein sequence ID" value="KIN08917.1"/>
    <property type="molecule type" value="Genomic_DNA"/>
</dbReference>
<accession>A0A0C3I3F5</accession>
<reference evidence="2" key="2">
    <citation type="submission" date="2015-01" db="EMBL/GenBank/DDBJ databases">
        <title>Evolutionary Origins and Diversification of the Mycorrhizal Mutualists.</title>
        <authorList>
            <consortium name="DOE Joint Genome Institute"/>
            <consortium name="Mycorrhizal Genomics Consortium"/>
            <person name="Kohler A."/>
            <person name="Kuo A."/>
            <person name="Nagy L.G."/>
            <person name="Floudas D."/>
            <person name="Copeland A."/>
            <person name="Barry K.W."/>
            <person name="Cichocki N."/>
            <person name="Veneault-Fourrey C."/>
            <person name="LaButti K."/>
            <person name="Lindquist E.A."/>
            <person name="Lipzen A."/>
            <person name="Lundell T."/>
            <person name="Morin E."/>
            <person name="Murat C."/>
            <person name="Riley R."/>
            <person name="Ohm R."/>
            <person name="Sun H."/>
            <person name="Tunlid A."/>
            <person name="Henrissat B."/>
            <person name="Grigoriev I.V."/>
            <person name="Hibbett D.S."/>
            <person name="Martin F."/>
        </authorList>
    </citation>
    <scope>NUCLEOTIDE SEQUENCE [LARGE SCALE GENOMIC DNA]</scope>
    <source>
        <strain evidence="2">Zn</strain>
    </source>
</reference>
<reference evidence="1 2" key="1">
    <citation type="submission" date="2014-04" db="EMBL/GenBank/DDBJ databases">
        <authorList>
            <consortium name="DOE Joint Genome Institute"/>
            <person name="Kuo A."/>
            <person name="Martino E."/>
            <person name="Perotto S."/>
            <person name="Kohler A."/>
            <person name="Nagy L.G."/>
            <person name="Floudas D."/>
            <person name="Copeland A."/>
            <person name="Barry K.W."/>
            <person name="Cichocki N."/>
            <person name="Veneault-Fourrey C."/>
            <person name="LaButti K."/>
            <person name="Lindquist E.A."/>
            <person name="Lipzen A."/>
            <person name="Lundell T."/>
            <person name="Morin E."/>
            <person name="Murat C."/>
            <person name="Sun H."/>
            <person name="Tunlid A."/>
            <person name="Henrissat B."/>
            <person name="Grigoriev I.V."/>
            <person name="Hibbett D.S."/>
            <person name="Martin F."/>
            <person name="Nordberg H.P."/>
            <person name="Cantor M.N."/>
            <person name="Hua S.X."/>
        </authorList>
    </citation>
    <scope>NUCLEOTIDE SEQUENCE [LARGE SCALE GENOMIC DNA]</scope>
    <source>
        <strain evidence="1 2">Zn</strain>
    </source>
</reference>
<organism evidence="1 2">
    <name type="scientific">Oidiodendron maius (strain Zn)</name>
    <dbReference type="NCBI Taxonomy" id="913774"/>
    <lineage>
        <taxon>Eukaryota</taxon>
        <taxon>Fungi</taxon>
        <taxon>Dikarya</taxon>
        <taxon>Ascomycota</taxon>
        <taxon>Pezizomycotina</taxon>
        <taxon>Leotiomycetes</taxon>
        <taxon>Leotiomycetes incertae sedis</taxon>
        <taxon>Myxotrichaceae</taxon>
        <taxon>Oidiodendron</taxon>
    </lineage>
</organism>
<evidence type="ECO:0000313" key="1">
    <source>
        <dbReference type="EMBL" id="KIN08917.1"/>
    </source>
</evidence>
<protein>
    <recommendedName>
        <fullName evidence="3">Transcription factor domain-containing protein</fullName>
    </recommendedName>
</protein>
<evidence type="ECO:0008006" key="3">
    <source>
        <dbReference type="Google" id="ProtNLM"/>
    </source>
</evidence>
<dbReference type="PANTHER" id="PTHR37540">
    <property type="entry name" value="TRANSCRIPTION FACTOR (ACR-2), PUTATIVE-RELATED-RELATED"/>
    <property type="match status" value="1"/>
</dbReference>
<name>A0A0C3I3F5_OIDMZ</name>
<dbReference type="PANTHER" id="PTHR37540:SF5">
    <property type="entry name" value="TRANSCRIPTION FACTOR DOMAIN-CONTAINING PROTEIN"/>
    <property type="match status" value="1"/>
</dbReference>
<gene>
    <name evidence="1" type="ORF">OIDMADRAFT_175595</name>
</gene>
<proteinExistence type="predicted"/>
<dbReference type="OrthoDB" id="3492759at2759"/>
<dbReference type="Proteomes" id="UP000054321">
    <property type="component" value="Unassembled WGS sequence"/>
</dbReference>
<dbReference type="InterPro" id="IPR021858">
    <property type="entry name" value="Fun_TF"/>
</dbReference>